<protein>
    <recommendedName>
        <fullName evidence="1">MHD domain-containing protein</fullName>
    </recommendedName>
</protein>
<sequence length="103" mass="11525">MDLCVVVAVVGVGRWMQSAGSTRWIVEVDFAKGVDLPFRVFPTIKELGLTQMEVNVKVKMSLEKKMFALGVVIKIPEPKQATKISFRVSFGRAKYNAYIDCLV</sequence>
<organism evidence="2 3">
    <name type="scientific">Papaver somniferum</name>
    <name type="common">Opium poppy</name>
    <dbReference type="NCBI Taxonomy" id="3469"/>
    <lineage>
        <taxon>Eukaryota</taxon>
        <taxon>Viridiplantae</taxon>
        <taxon>Streptophyta</taxon>
        <taxon>Embryophyta</taxon>
        <taxon>Tracheophyta</taxon>
        <taxon>Spermatophyta</taxon>
        <taxon>Magnoliopsida</taxon>
        <taxon>Ranunculales</taxon>
        <taxon>Papaveraceae</taxon>
        <taxon>Papaveroideae</taxon>
        <taxon>Papaver</taxon>
    </lineage>
</organism>
<dbReference type="SUPFAM" id="SSF49447">
    <property type="entry name" value="Second domain of Mu2 adaptin subunit (ap50) of ap2 adaptor"/>
    <property type="match status" value="1"/>
</dbReference>
<accession>A0A4Y7JKP2</accession>
<proteinExistence type="predicted"/>
<name>A0A4Y7JKP2_PAPSO</name>
<dbReference type="Proteomes" id="UP000316621">
    <property type="component" value="Chromosome 5"/>
</dbReference>
<keyword evidence="3" id="KW-1185">Reference proteome</keyword>
<gene>
    <name evidence="2" type="ORF">C5167_022351</name>
</gene>
<evidence type="ECO:0000259" key="1">
    <source>
        <dbReference type="PROSITE" id="PS51072"/>
    </source>
</evidence>
<dbReference type="InterPro" id="IPR028565">
    <property type="entry name" value="MHD"/>
</dbReference>
<dbReference type="InterPro" id="IPR036168">
    <property type="entry name" value="AP2_Mu_C_sf"/>
</dbReference>
<evidence type="ECO:0000313" key="3">
    <source>
        <dbReference type="Proteomes" id="UP000316621"/>
    </source>
</evidence>
<dbReference type="Pfam" id="PF00928">
    <property type="entry name" value="Adap_comp_sub"/>
    <property type="match status" value="1"/>
</dbReference>
<reference evidence="2 3" key="1">
    <citation type="journal article" date="2018" name="Science">
        <title>The opium poppy genome and morphinan production.</title>
        <authorList>
            <person name="Guo L."/>
            <person name="Winzer T."/>
            <person name="Yang X."/>
            <person name="Li Y."/>
            <person name="Ning Z."/>
            <person name="He Z."/>
            <person name="Teodor R."/>
            <person name="Lu Y."/>
            <person name="Bowser T.A."/>
            <person name="Graham I.A."/>
            <person name="Ye K."/>
        </authorList>
    </citation>
    <scope>NUCLEOTIDE SEQUENCE [LARGE SCALE GENOMIC DNA]</scope>
    <source>
        <strain evidence="3">cv. HN1</strain>
        <tissue evidence="2">Leaves</tissue>
    </source>
</reference>
<evidence type="ECO:0000313" key="2">
    <source>
        <dbReference type="EMBL" id="RZC60582.1"/>
    </source>
</evidence>
<dbReference type="Gene3D" id="2.60.40.1170">
    <property type="entry name" value="Mu homology domain, subdomain B"/>
    <property type="match status" value="1"/>
</dbReference>
<dbReference type="PROSITE" id="PS51072">
    <property type="entry name" value="MHD"/>
    <property type="match status" value="1"/>
</dbReference>
<feature type="domain" description="MHD" evidence="1">
    <location>
        <begin position="1"/>
        <end position="103"/>
    </location>
</feature>
<dbReference type="EMBL" id="CM010719">
    <property type="protein sequence ID" value="RZC60582.1"/>
    <property type="molecule type" value="Genomic_DNA"/>
</dbReference>
<dbReference type="Gramene" id="RZC60582">
    <property type="protein sequence ID" value="RZC60582"/>
    <property type="gene ID" value="C5167_022351"/>
</dbReference>
<dbReference type="STRING" id="3469.A0A4Y7JKP2"/>
<dbReference type="AlphaFoldDB" id="A0A4Y7JKP2"/>